<dbReference type="InterPro" id="IPR003029">
    <property type="entry name" value="S1_domain"/>
</dbReference>
<comment type="similarity">
    <text evidence="1">Belongs to the eIF-2-alpha family.</text>
</comment>
<organism evidence="6 7">
    <name type="scientific">Nematocida displodere</name>
    <dbReference type="NCBI Taxonomy" id="1805483"/>
    <lineage>
        <taxon>Eukaryota</taxon>
        <taxon>Fungi</taxon>
        <taxon>Fungi incertae sedis</taxon>
        <taxon>Microsporidia</taxon>
        <taxon>Nematocida</taxon>
    </lineage>
</organism>
<dbReference type="Pfam" id="PF00575">
    <property type="entry name" value="S1"/>
    <property type="match status" value="1"/>
</dbReference>
<dbReference type="GO" id="GO:0003743">
    <property type="term" value="F:translation initiation factor activity"/>
    <property type="evidence" value="ECO:0007669"/>
    <property type="project" value="UniProtKB-KW"/>
</dbReference>
<evidence type="ECO:0000259" key="5">
    <source>
        <dbReference type="PROSITE" id="PS50126"/>
    </source>
</evidence>
<dbReference type="CDD" id="cd04452">
    <property type="entry name" value="S1_IF2_alpha"/>
    <property type="match status" value="1"/>
</dbReference>
<dbReference type="VEuPathDB" id="MicrosporidiaDB:NEDG_00187"/>
<dbReference type="InterPro" id="IPR012340">
    <property type="entry name" value="NA-bd_OB-fold"/>
</dbReference>
<gene>
    <name evidence="6" type="ORF">NEDG_00187</name>
</gene>
<dbReference type="GO" id="GO:0005525">
    <property type="term" value="F:GTP binding"/>
    <property type="evidence" value="ECO:0007669"/>
    <property type="project" value="EnsemblFungi"/>
</dbReference>
<dbReference type="GO" id="GO:0043022">
    <property type="term" value="F:ribosome binding"/>
    <property type="evidence" value="ECO:0007669"/>
    <property type="project" value="TreeGrafter"/>
</dbReference>
<dbReference type="PANTHER" id="PTHR10602">
    <property type="entry name" value="EUKARYOTIC TRANSLATION INITIATION FACTOR 2 SUBUNIT 1"/>
    <property type="match status" value="1"/>
</dbReference>
<dbReference type="InterPro" id="IPR011488">
    <property type="entry name" value="TIF_2_asu"/>
</dbReference>
<dbReference type="PANTHER" id="PTHR10602:SF0">
    <property type="entry name" value="EUKARYOTIC TRANSLATION INITIATION FACTOR 2 SUBUNIT 1"/>
    <property type="match status" value="1"/>
</dbReference>
<dbReference type="GO" id="GO:0005850">
    <property type="term" value="C:eukaryotic translation initiation factor 2 complex"/>
    <property type="evidence" value="ECO:0007669"/>
    <property type="project" value="EnsemblFungi"/>
</dbReference>
<dbReference type="RefSeq" id="XP_067545313.1">
    <property type="nucleotide sequence ID" value="XM_067687605.1"/>
</dbReference>
<feature type="compositionally biased region" description="Acidic residues" evidence="4">
    <location>
        <begin position="281"/>
        <end position="296"/>
    </location>
</feature>
<dbReference type="SUPFAM" id="SSF110993">
    <property type="entry name" value="eIF-2-alpha, C-terminal domain"/>
    <property type="match status" value="1"/>
</dbReference>
<evidence type="ECO:0000256" key="1">
    <source>
        <dbReference type="ARBA" id="ARBA00007223"/>
    </source>
</evidence>
<dbReference type="SUPFAM" id="SSF50249">
    <property type="entry name" value="Nucleic acid-binding proteins"/>
    <property type="match status" value="1"/>
</dbReference>
<dbReference type="GO" id="GO:0005840">
    <property type="term" value="C:ribosome"/>
    <property type="evidence" value="ECO:0007669"/>
    <property type="project" value="EnsemblFungi"/>
</dbReference>
<dbReference type="AlphaFoldDB" id="A0A177EKR9"/>
<evidence type="ECO:0000313" key="7">
    <source>
        <dbReference type="Proteomes" id="UP000185944"/>
    </source>
</evidence>
<dbReference type="PROSITE" id="PS50126">
    <property type="entry name" value="S1"/>
    <property type="match status" value="1"/>
</dbReference>
<sequence>MQSGQSHRYYFEKYPKEGEVVVGRIKLMTDIGAYVTLPEYNDVEGLIVYSELTKKRTRNIQKLIKIGTLEGFAVLKVDREKGYIDLSKKRAQYEDKLHAFERYYKGKMAHNFMQSICIRSDLDIDRLYESFGWAAEREFGSLYKCFREILMGENVPQTRMEHTKYLTEPLLGEIEELVKQKFIIPKIKVRADAEAKCNRGNGVAVVQGVLLKLEKEYPDVDIALVSSPVFSFSLLCEDEEAGGKVLEEVLEKLEKRIAGEGGAYALAMEPTVFGPKPQFDNEAEVSDDGSDESDSS</sequence>
<name>A0A177EKR9_9MICR</name>
<dbReference type="GeneID" id="93646537"/>
<dbReference type="SUPFAM" id="SSF116742">
    <property type="entry name" value="eIF2alpha middle domain-like"/>
    <property type="match status" value="1"/>
</dbReference>
<dbReference type="InterPro" id="IPR024055">
    <property type="entry name" value="TIF2_asu_C"/>
</dbReference>
<evidence type="ECO:0000256" key="2">
    <source>
        <dbReference type="ARBA" id="ARBA00022540"/>
    </source>
</evidence>
<dbReference type="OrthoDB" id="1685042at2759"/>
<dbReference type="Pfam" id="PF07541">
    <property type="entry name" value="EIF_2_alpha"/>
    <property type="match status" value="1"/>
</dbReference>
<dbReference type="Gene3D" id="3.30.70.1130">
    <property type="entry name" value="EIF_2_alpha"/>
    <property type="match status" value="1"/>
</dbReference>
<keyword evidence="3" id="KW-0648">Protein biosynthesis</keyword>
<dbReference type="Gene3D" id="1.10.150.190">
    <property type="entry name" value="Translation initiation factor 2, subunit 1, domain 2"/>
    <property type="match status" value="1"/>
</dbReference>
<comment type="caution">
    <text evidence="6">The sequence shown here is derived from an EMBL/GenBank/DDBJ whole genome shotgun (WGS) entry which is preliminary data.</text>
</comment>
<proteinExistence type="inferred from homology"/>
<dbReference type="STRING" id="1805483.A0A177EKR9"/>
<dbReference type="EMBL" id="LTDL01000014">
    <property type="protein sequence ID" value="OAG31712.1"/>
    <property type="molecule type" value="Genomic_DNA"/>
</dbReference>
<evidence type="ECO:0000256" key="4">
    <source>
        <dbReference type="SAM" id="MobiDB-lite"/>
    </source>
</evidence>
<feature type="region of interest" description="Disordered" evidence="4">
    <location>
        <begin position="273"/>
        <end position="296"/>
    </location>
</feature>
<reference evidence="6 7" key="1">
    <citation type="submission" date="2016-02" db="EMBL/GenBank/DDBJ databases">
        <title>Discovery of a natural microsporidian pathogen with a broad tissue tropism in Caenorhabditis elegans.</title>
        <authorList>
            <person name="Luallen R.J."/>
            <person name="Reinke A.W."/>
            <person name="Tong L."/>
            <person name="Botts M.R."/>
            <person name="Felix M.-A."/>
            <person name="Troemel E.R."/>
        </authorList>
    </citation>
    <scope>NUCLEOTIDE SEQUENCE [LARGE SCALE GENOMIC DNA]</scope>
    <source>
        <strain evidence="6 7">JUm2807</strain>
    </source>
</reference>
<accession>A0A177EKR9</accession>
<dbReference type="SMART" id="SM00316">
    <property type="entry name" value="S1"/>
    <property type="match status" value="1"/>
</dbReference>
<protein>
    <submittedName>
        <fullName evidence="6">Translation initiation factor 2 subunit 1</fullName>
    </submittedName>
</protein>
<dbReference type="Proteomes" id="UP000185944">
    <property type="component" value="Unassembled WGS sequence"/>
</dbReference>
<keyword evidence="2 6" id="KW-0396">Initiation factor</keyword>
<evidence type="ECO:0000313" key="6">
    <source>
        <dbReference type="EMBL" id="OAG31712.1"/>
    </source>
</evidence>
<dbReference type="FunFam" id="2.40.50.140:FF:000015">
    <property type="entry name" value="Eukaryotic translation initiation factor 2 subunit alpha"/>
    <property type="match status" value="1"/>
</dbReference>
<feature type="domain" description="S1 motif" evidence="5">
    <location>
        <begin position="18"/>
        <end position="89"/>
    </location>
</feature>
<dbReference type="GO" id="GO:0001731">
    <property type="term" value="P:formation of translation preinitiation complex"/>
    <property type="evidence" value="ECO:0007669"/>
    <property type="project" value="EnsemblFungi"/>
</dbReference>
<evidence type="ECO:0000256" key="3">
    <source>
        <dbReference type="ARBA" id="ARBA00022917"/>
    </source>
</evidence>
<keyword evidence="7" id="KW-1185">Reference proteome</keyword>
<dbReference type="GO" id="GO:0033290">
    <property type="term" value="C:eukaryotic 48S preinitiation complex"/>
    <property type="evidence" value="ECO:0007669"/>
    <property type="project" value="EnsemblFungi"/>
</dbReference>
<dbReference type="InterPro" id="IPR024054">
    <property type="entry name" value="TIF2_asu_middle_sf"/>
</dbReference>
<dbReference type="Gene3D" id="2.40.50.140">
    <property type="entry name" value="Nucleic acid-binding proteins"/>
    <property type="match status" value="1"/>
</dbReference>
<dbReference type="InterPro" id="IPR044126">
    <property type="entry name" value="S1_IF2_alpha"/>
</dbReference>
<dbReference type="GO" id="GO:0043614">
    <property type="term" value="C:multi-eIF complex"/>
    <property type="evidence" value="ECO:0007669"/>
    <property type="project" value="EnsemblFungi"/>
</dbReference>
<dbReference type="GO" id="GO:1990856">
    <property type="term" value="F:methionyl-initiator methionine tRNA binding"/>
    <property type="evidence" value="ECO:0007669"/>
    <property type="project" value="EnsemblFungi"/>
</dbReference>